<evidence type="ECO:0000313" key="2">
    <source>
        <dbReference type="EMBL" id="KAG1547702.1"/>
    </source>
</evidence>
<dbReference type="EMBL" id="JAANIT010000440">
    <property type="protein sequence ID" value="KAG1547702.1"/>
    <property type="molecule type" value="Genomic_DNA"/>
</dbReference>
<sequence length="108" mass="12088">MIKLIKNTYWKPLLVKDVHGFNVIDGKLTTRRSFLSSQSRNKAETYPNLLRAGKVVKENPFGVLKSSPNYVLGGFIPFFGFQRPAPQFASLSSPSSPDGTPIEKLYIK</sequence>
<gene>
    <name evidence="2" type="ORF">G6F51_004110</name>
</gene>
<name>A0A9P6YG61_RHIOR</name>
<feature type="region of interest" description="Disordered" evidence="1">
    <location>
        <begin position="89"/>
        <end position="108"/>
    </location>
</feature>
<organism evidence="2 3">
    <name type="scientific">Rhizopus oryzae</name>
    <name type="common">Mucormycosis agent</name>
    <name type="synonym">Rhizopus arrhizus var. delemar</name>
    <dbReference type="NCBI Taxonomy" id="64495"/>
    <lineage>
        <taxon>Eukaryota</taxon>
        <taxon>Fungi</taxon>
        <taxon>Fungi incertae sedis</taxon>
        <taxon>Mucoromycota</taxon>
        <taxon>Mucoromycotina</taxon>
        <taxon>Mucoromycetes</taxon>
        <taxon>Mucorales</taxon>
        <taxon>Mucorineae</taxon>
        <taxon>Rhizopodaceae</taxon>
        <taxon>Rhizopus</taxon>
    </lineage>
</organism>
<accession>A0A9P6YG61</accession>
<evidence type="ECO:0000313" key="3">
    <source>
        <dbReference type="Proteomes" id="UP000717996"/>
    </source>
</evidence>
<feature type="compositionally biased region" description="Polar residues" evidence="1">
    <location>
        <begin position="89"/>
        <end position="98"/>
    </location>
</feature>
<proteinExistence type="predicted"/>
<protein>
    <submittedName>
        <fullName evidence="2">Uncharacterized protein</fullName>
    </submittedName>
</protein>
<comment type="caution">
    <text evidence="2">The sequence shown here is derived from an EMBL/GenBank/DDBJ whole genome shotgun (WGS) entry which is preliminary data.</text>
</comment>
<evidence type="ECO:0000256" key="1">
    <source>
        <dbReference type="SAM" id="MobiDB-lite"/>
    </source>
</evidence>
<reference evidence="2" key="1">
    <citation type="journal article" date="2020" name="Microb. Genom.">
        <title>Genetic diversity of clinical and environmental Mucorales isolates obtained from an investigation of mucormycosis cases among solid organ transplant recipients.</title>
        <authorList>
            <person name="Nguyen M.H."/>
            <person name="Kaul D."/>
            <person name="Muto C."/>
            <person name="Cheng S.J."/>
            <person name="Richter R.A."/>
            <person name="Bruno V.M."/>
            <person name="Liu G."/>
            <person name="Beyhan S."/>
            <person name="Sundermann A.J."/>
            <person name="Mounaud S."/>
            <person name="Pasculle A.W."/>
            <person name="Nierman W.C."/>
            <person name="Driscoll E."/>
            <person name="Cumbie R."/>
            <person name="Clancy C.J."/>
            <person name="Dupont C.L."/>
        </authorList>
    </citation>
    <scope>NUCLEOTIDE SEQUENCE</scope>
    <source>
        <strain evidence="2">GL16</strain>
    </source>
</reference>
<dbReference type="AlphaFoldDB" id="A0A9P6YG61"/>
<dbReference type="Proteomes" id="UP000717996">
    <property type="component" value="Unassembled WGS sequence"/>
</dbReference>